<evidence type="ECO:0000313" key="2">
    <source>
        <dbReference type="EMBL" id="EQD40221.1"/>
    </source>
</evidence>
<feature type="compositionally biased region" description="Pro residues" evidence="1">
    <location>
        <begin position="37"/>
        <end position="46"/>
    </location>
</feature>
<feature type="non-terminal residue" evidence="2">
    <location>
        <position position="118"/>
    </location>
</feature>
<reference evidence="2" key="2">
    <citation type="journal article" date="2014" name="ISME J.">
        <title>Microbial stratification in low pH oxic and suboxic macroscopic growths along an acid mine drainage.</title>
        <authorList>
            <person name="Mendez-Garcia C."/>
            <person name="Mesa V."/>
            <person name="Sprenger R.R."/>
            <person name="Richter M."/>
            <person name="Diez M.S."/>
            <person name="Solano J."/>
            <person name="Bargiela R."/>
            <person name="Golyshina O.V."/>
            <person name="Manteca A."/>
            <person name="Ramos J.L."/>
            <person name="Gallego J.R."/>
            <person name="Llorente I."/>
            <person name="Martins Dos Santos V.A."/>
            <person name="Jensen O.N."/>
            <person name="Pelaez A.I."/>
            <person name="Sanchez J."/>
            <person name="Ferrer M."/>
        </authorList>
    </citation>
    <scope>NUCLEOTIDE SEQUENCE</scope>
</reference>
<feature type="region of interest" description="Disordered" evidence="1">
    <location>
        <begin position="1"/>
        <end position="54"/>
    </location>
</feature>
<feature type="non-terminal residue" evidence="2">
    <location>
        <position position="1"/>
    </location>
</feature>
<protein>
    <submittedName>
        <fullName evidence="2">Uncharacterized protein</fullName>
    </submittedName>
</protein>
<proteinExistence type="predicted"/>
<dbReference type="AlphaFoldDB" id="T0YX87"/>
<dbReference type="Gene3D" id="1.20.1440.50">
    <property type="entry name" value="Ta0600-like"/>
    <property type="match status" value="1"/>
</dbReference>
<organism evidence="2">
    <name type="scientific">mine drainage metagenome</name>
    <dbReference type="NCBI Taxonomy" id="410659"/>
    <lineage>
        <taxon>unclassified sequences</taxon>
        <taxon>metagenomes</taxon>
        <taxon>ecological metagenomes</taxon>
    </lineage>
</organism>
<evidence type="ECO:0000256" key="1">
    <source>
        <dbReference type="SAM" id="MobiDB-lite"/>
    </source>
</evidence>
<accession>T0YX87</accession>
<sequence>PALAGGEGDPGVQDAPGGHRLQGGRRAPGGPMSLSPAPAPERPPPGGGDRRGLAPRALQALDRVIEGLGQLTDDASLPRNIRRGAQGALDELNRIGPAMDLKVAGTVGLLDELASDVN</sequence>
<reference evidence="2" key="1">
    <citation type="submission" date="2013-08" db="EMBL/GenBank/DDBJ databases">
        <authorList>
            <person name="Mendez C."/>
            <person name="Richter M."/>
            <person name="Ferrer M."/>
            <person name="Sanchez J."/>
        </authorList>
    </citation>
    <scope>NUCLEOTIDE SEQUENCE</scope>
</reference>
<name>T0YX87_9ZZZZ</name>
<dbReference type="EMBL" id="AUZY01009981">
    <property type="protein sequence ID" value="EQD40221.1"/>
    <property type="molecule type" value="Genomic_DNA"/>
</dbReference>
<dbReference type="InterPro" id="IPR005354">
    <property type="entry name" value="UPF0147"/>
</dbReference>
<dbReference type="InterPro" id="IPR023130">
    <property type="entry name" value="Ta0600-like_sf"/>
</dbReference>
<comment type="caution">
    <text evidence="2">The sequence shown here is derived from an EMBL/GenBank/DDBJ whole genome shotgun (WGS) entry which is preliminary data.</text>
</comment>
<gene>
    <name evidence="2" type="ORF">B1B_15012</name>
</gene>
<dbReference type="SUPFAM" id="SSF158436">
    <property type="entry name" value="Ta0600-like"/>
    <property type="match status" value="1"/>
</dbReference>
<dbReference type="Pfam" id="PF03685">
    <property type="entry name" value="UPF0147"/>
    <property type="match status" value="1"/>
</dbReference>